<organism evidence="1">
    <name type="scientific">bioreactor metagenome</name>
    <dbReference type="NCBI Taxonomy" id="1076179"/>
    <lineage>
        <taxon>unclassified sequences</taxon>
        <taxon>metagenomes</taxon>
        <taxon>ecological metagenomes</taxon>
    </lineage>
</organism>
<evidence type="ECO:0000313" key="1">
    <source>
        <dbReference type="EMBL" id="MPL86134.1"/>
    </source>
</evidence>
<proteinExistence type="predicted"/>
<dbReference type="EMBL" id="VSSQ01000217">
    <property type="protein sequence ID" value="MPL86134.1"/>
    <property type="molecule type" value="Genomic_DNA"/>
</dbReference>
<protein>
    <submittedName>
        <fullName evidence="1">Uncharacterized protein</fullName>
    </submittedName>
</protein>
<name>A0A644V4B5_9ZZZZ</name>
<sequence length="105" mass="12753">MVLKESNNNEKSANRNKLHIIENMNETDYDNKIISFDDLEKEILCLEYPEIELETDDIKLILTLKKDYSKIEDLKNRKEEFIKDMKDFIDEFVSNKEFDELMEYY</sequence>
<reference evidence="1" key="1">
    <citation type="submission" date="2019-08" db="EMBL/GenBank/DDBJ databases">
        <authorList>
            <person name="Kucharzyk K."/>
            <person name="Murdoch R.W."/>
            <person name="Higgins S."/>
            <person name="Loffler F."/>
        </authorList>
    </citation>
    <scope>NUCLEOTIDE SEQUENCE</scope>
</reference>
<dbReference type="AlphaFoldDB" id="A0A644V4B5"/>
<gene>
    <name evidence="1" type="ORF">SDC9_32110</name>
</gene>
<accession>A0A644V4B5</accession>
<comment type="caution">
    <text evidence="1">The sequence shown here is derived from an EMBL/GenBank/DDBJ whole genome shotgun (WGS) entry which is preliminary data.</text>
</comment>